<comment type="caution">
    <text evidence="2">The sequence shown here is derived from an EMBL/GenBank/DDBJ whole genome shotgun (WGS) entry which is preliminary data.</text>
</comment>
<evidence type="ECO:0008006" key="4">
    <source>
        <dbReference type="Google" id="ProtNLM"/>
    </source>
</evidence>
<reference evidence="2" key="2">
    <citation type="submission" date="2022-01" db="EMBL/GenBank/DDBJ databases">
        <authorList>
            <person name="Yamashiro T."/>
            <person name="Shiraishi A."/>
            <person name="Satake H."/>
            <person name="Nakayama K."/>
        </authorList>
    </citation>
    <scope>NUCLEOTIDE SEQUENCE</scope>
</reference>
<feature type="region of interest" description="Disordered" evidence="1">
    <location>
        <begin position="288"/>
        <end position="324"/>
    </location>
</feature>
<proteinExistence type="predicted"/>
<evidence type="ECO:0000313" key="3">
    <source>
        <dbReference type="Proteomes" id="UP001151760"/>
    </source>
</evidence>
<name>A0ABQ5BX83_9ASTR</name>
<dbReference type="Proteomes" id="UP001151760">
    <property type="component" value="Unassembled WGS sequence"/>
</dbReference>
<protein>
    <recommendedName>
        <fullName evidence="4">Retrovirus-related Pol polyprotein from transposon TNT 1-94</fullName>
    </recommendedName>
</protein>
<accession>A0ABQ5BX83</accession>
<sequence length="358" mass="41170">MKIEESLNVTFDETHPPYKTSPLVDDDLDEGEEIKITEKKNLENHIEDETFEINEVFEMNMMGELNFLGLQIKQMEDGIFFNQSKYIKEMLKKFGLEESKPMKTPISSDTKLIKDKECESVDSTKYRGMIGTDISQKDGKPIKKRQNRTRDGKVCGDEAKSNHIDFECLLEINEQIVPRFILEFYSNYRVSYTLEGQMLIEFVIQNQFFTYTIEEFGLILGIPSNGACSFTDKWSLDELQYSVPMSGPYQTNPPCLDEIKNYCPEFSNDRYFLCDRVMYPLTAQQERNTRKDYGMRRGRPSTSSSSAFGQPSSSPAIDDDNDGNNEGTCVQSLIPPLILSIRCQMTFLKSFPIHPTLT</sequence>
<reference evidence="2" key="1">
    <citation type="journal article" date="2022" name="Int. J. Mol. Sci.">
        <title>Draft Genome of Tanacetum Coccineum: Genomic Comparison of Closely Related Tanacetum-Family Plants.</title>
        <authorList>
            <person name="Yamashiro T."/>
            <person name="Shiraishi A."/>
            <person name="Nakayama K."/>
            <person name="Satake H."/>
        </authorList>
    </citation>
    <scope>NUCLEOTIDE SEQUENCE</scope>
</reference>
<gene>
    <name evidence="2" type="ORF">Tco_0878167</name>
</gene>
<dbReference type="EMBL" id="BQNB010013719">
    <property type="protein sequence ID" value="GJT19461.1"/>
    <property type="molecule type" value="Genomic_DNA"/>
</dbReference>
<organism evidence="2 3">
    <name type="scientific">Tanacetum coccineum</name>
    <dbReference type="NCBI Taxonomy" id="301880"/>
    <lineage>
        <taxon>Eukaryota</taxon>
        <taxon>Viridiplantae</taxon>
        <taxon>Streptophyta</taxon>
        <taxon>Embryophyta</taxon>
        <taxon>Tracheophyta</taxon>
        <taxon>Spermatophyta</taxon>
        <taxon>Magnoliopsida</taxon>
        <taxon>eudicotyledons</taxon>
        <taxon>Gunneridae</taxon>
        <taxon>Pentapetalae</taxon>
        <taxon>asterids</taxon>
        <taxon>campanulids</taxon>
        <taxon>Asterales</taxon>
        <taxon>Asteraceae</taxon>
        <taxon>Asteroideae</taxon>
        <taxon>Anthemideae</taxon>
        <taxon>Anthemidinae</taxon>
        <taxon>Tanacetum</taxon>
    </lineage>
</organism>
<keyword evidence="3" id="KW-1185">Reference proteome</keyword>
<evidence type="ECO:0000256" key="1">
    <source>
        <dbReference type="SAM" id="MobiDB-lite"/>
    </source>
</evidence>
<evidence type="ECO:0000313" key="2">
    <source>
        <dbReference type="EMBL" id="GJT19461.1"/>
    </source>
</evidence>
<feature type="compositionally biased region" description="Low complexity" evidence="1">
    <location>
        <begin position="300"/>
        <end position="315"/>
    </location>
</feature>
<feature type="region of interest" description="Disordered" evidence="1">
    <location>
        <begin position="1"/>
        <end position="20"/>
    </location>
</feature>